<comment type="caution">
    <text evidence="10">The sequence shown here is derived from an EMBL/GenBank/DDBJ whole genome shotgun (WGS) entry which is preliminary data.</text>
</comment>
<dbReference type="InterPro" id="IPR036259">
    <property type="entry name" value="MFS_trans_sf"/>
</dbReference>
<accession>A0A2K4Y9N1</accession>
<feature type="transmembrane region" description="Helical" evidence="8">
    <location>
        <begin position="110"/>
        <end position="131"/>
    </location>
</feature>
<dbReference type="GO" id="GO:0022857">
    <property type="term" value="F:transmembrane transporter activity"/>
    <property type="evidence" value="ECO:0007669"/>
    <property type="project" value="InterPro"/>
</dbReference>
<reference evidence="10" key="1">
    <citation type="submission" date="2018-01" db="EMBL/GenBank/DDBJ databases">
        <authorList>
            <consortium name="Urmite Genomes"/>
        </authorList>
    </citation>
    <scope>NUCLEOTIDE SEQUENCE [LARGE SCALE GENOMIC DNA]</scope>
    <source>
        <strain evidence="10">AFP003</strain>
    </source>
</reference>
<evidence type="ECO:0000256" key="1">
    <source>
        <dbReference type="ARBA" id="ARBA00004429"/>
    </source>
</evidence>
<feature type="transmembrane region" description="Helical" evidence="8">
    <location>
        <begin position="272"/>
        <end position="290"/>
    </location>
</feature>
<dbReference type="SUPFAM" id="SSF103473">
    <property type="entry name" value="MFS general substrate transporter"/>
    <property type="match status" value="1"/>
</dbReference>
<protein>
    <recommendedName>
        <fullName evidence="7">MFS-type drug efflux transporter P55</fullName>
    </recommendedName>
</protein>
<feature type="transmembrane region" description="Helical" evidence="8">
    <location>
        <begin position="336"/>
        <end position="355"/>
    </location>
</feature>
<keyword evidence="3" id="KW-1003">Cell membrane</keyword>
<evidence type="ECO:0000256" key="4">
    <source>
        <dbReference type="ARBA" id="ARBA00022692"/>
    </source>
</evidence>
<feature type="transmembrane region" description="Helical" evidence="8">
    <location>
        <begin position="407"/>
        <end position="433"/>
    </location>
</feature>
<evidence type="ECO:0000313" key="11">
    <source>
        <dbReference type="Proteomes" id="UP000236318"/>
    </source>
</evidence>
<dbReference type="InterPro" id="IPR020846">
    <property type="entry name" value="MFS_dom"/>
</dbReference>
<keyword evidence="6 8" id="KW-0472">Membrane</keyword>
<feature type="transmembrane region" description="Helical" evidence="8">
    <location>
        <begin position="77"/>
        <end position="98"/>
    </location>
</feature>
<dbReference type="PROSITE" id="PS00216">
    <property type="entry name" value="SUGAR_TRANSPORT_1"/>
    <property type="match status" value="1"/>
</dbReference>
<comment type="subcellular location">
    <subcellularLocation>
        <location evidence="1">Cell inner membrane</location>
        <topology evidence="1">Multi-pass membrane protein</topology>
    </subcellularLocation>
</comment>
<feature type="transmembrane region" description="Helical" evidence="8">
    <location>
        <begin position="378"/>
        <end position="400"/>
    </location>
</feature>
<dbReference type="Pfam" id="PF07690">
    <property type="entry name" value="MFS_1"/>
    <property type="match status" value="1"/>
</dbReference>
<feature type="transmembrane region" description="Helical" evidence="8">
    <location>
        <begin position="169"/>
        <end position="189"/>
    </location>
</feature>
<evidence type="ECO:0000256" key="8">
    <source>
        <dbReference type="SAM" id="Phobius"/>
    </source>
</evidence>
<sequence length="515" mass="54706">MRAGRGIAISAGSLAVLLGALDAYVVVTIMRDIMSDVHIPINQLQRITWIITMYLLGYIAAMPLLGRASDRFGRKLVLQISLALFIVGSVITALAGHWGDFHLLIAGRTVQGIASGALLPVTLALGADLWAQRNRASVLGGIGAAQELGSVLGPLYGIFIVWVFHQWQYVFWINVPLTLLAMIAIQFSLPSHQRAEEPEKVDVVGGMLLAVALGLAVIGLYNPAPDGKTILPSYGLPLVIGAVVVGVVFILWERFSRTRLIEPAGVHFRPFLAALGASVAAGAALMVTLVNVELFGQGVLQMSQTQAAGLLLWFLIALPIGAVLGGFIATRIGDRAMTFIGLLIAAYGYWLIHYWRMDVMTQHHDIFGVSLPLIHTDLLVAGLGLGLVIGPLTSAALRVVPSAQHGIASAAVVVARMTGMLIGVAALSAWGLYRFNQIIAGLTAQIPPDASLLQRIAAQATLYLKAFALMYGDIFAATVVICVVGALLGLLLGSRKEHAEEPEVAEPEPVALGER</sequence>
<dbReference type="CDD" id="cd17321">
    <property type="entry name" value="MFS_MMR_MDR_like"/>
    <property type="match status" value="1"/>
</dbReference>
<dbReference type="GO" id="GO:0005886">
    <property type="term" value="C:plasma membrane"/>
    <property type="evidence" value="ECO:0007669"/>
    <property type="project" value="UniProtKB-SubCell"/>
</dbReference>
<evidence type="ECO:0000256" key="6">
    <source>
        <dbReference type="ARBA" id="ARBA00023136"/>
    </source>
</evidence>
<dbReference type="PANTHER" id="PTHR23501:SF191">
    <property type="entry name" value="VACUOLAR BASIC AMINO ACID TRANSPORTER 4"/>
    <property type="match status" value="1"/>
</dbReference>
<feature type="domain" description="Major facilitator superfamily (MFS) profile" evidence="9">
    <location>
        <begin position="8"/>
        <end position="497"/>
    </location>
</feature>
<keyword evidence="2" id="KW-0813">Transport</keyword>
<dbReference type="PANTHER" id="PTHR23501">
    <property type="entry name" value="MAJOR FACILITATOR SUPERFAMILY"/>
    <property type="match status" value="1"/>
</dbReference>
<proteinExistence type="predicted"/>
<keyword evidence="3" id="KW-0997">Cell inner membrane</keyword>
<dbReference type="InterPro" id="IPR005829">
    <property type="entry name" value="Sugar_transporter_CS"/>
</dbReference>
<name>A0A2K4Y9N1_9MYCO</name>
<feature type="transmembrane region" description="Helical" evidence="8">
    <location>
        <begin position="201"/>
        <end position="222"/>
    </location>
</feature>
<keyword evidence="5 8" id="KW-1133">Transmembrane helix</keyword>
<dbReference type="RefSeq" id="WP_096291047.1">
    <property type="nucleotide sequence ID" value="NZ_FXEG02000002.1"/>
</dbReference>
<organism evidence="10 11">
    <name type="scientific">Mycobacterium ahvazicum</name>
    <dbReference type="NCBI Taxonomy" id="1964395"/>
    <lineage>
        <taxon>Bacteria</taxon>
        <taxon>Bacillati</taxon>
        <taxon>Actinomycetota</taxon>
        <taxon>Actinomycetes</taxon>
        <taxon>Mycobacteriales</taxon>
        <taxon>Mycobacteriaceae</taxon>
        <taxon>Mycobacterium</taxon>
        <taxon>Mycobacterium simiae complex</taxon>
    </lineage>
</organism>
<feature type="transmembrane region" description="Helical" evidence="8">
    <location>
        <begin position="474"/>
        <end position="493"/>
    </location>
</feature>
<dbReference type="Proteomes" id="UP000236318">
    <property type="component" value="Unassembled WGS sequence"/>
</dbReference>
<evidence type="ECO:0000259" key="9">
    <source>
        <dbReference type="PROSITE" id="PS50850"/>
    </source>
</evidence>
<dbReference type="InterPro" id="IPR011701">
    <property type="entry name" value="MFS"/>
</dbReference>
<dbReference type="AlphaFoldDB" id="A0A2K4Y9N1"/>
<evidence type="ECO:0000256" key="5">
    <source>
        <dbReference type="ARBA" id="ARBA00022989"/>
    </source>
</evidence>
<feature type="transmembrane region" description="Helical" evidence="8">
    <location>
        <begin position="310"/>
        <end position="329"/>
    </location>
</feature>
<feature type="transmembrane region" description="Helical" evidence="8">
    <location>
        <begin position="234"/>
        <end position="252"/>
    </location>
</feature>
<dbReference type="Gene3D" id="1.20.1720.10">
    <property type="entry name" value="Multidrug resistance protein D"/>
    <property type="match status" value="1"/>
</dbReference>
<feature type="transmembrane region" description="Helical" evidence="8">
    <location>
        <begin position="138"/>
        <end position="163"/>
    </location>
</feature>
<gene>
    <name evidence="10" type="ORF">MAAFP003_2164</name>
</gene>
<evidence type="ECO:0000256" key="7">
    <source>
        <dbReference type="ARBA" id="ARBA00044273"/>
    </source>
</evidence>
<dbReference type="PROSITE" id="PS50850">
    <property type="entry name" value="MFS"/>
    <property type="match status" value="1"/>
</dbReference>
<dbReference type="OrthoDB" id="3453194at2"/>
<keyword evidence="11" id="KW-1185">Reference proteome</keyword>
<feature type="transmembrane region" description="Helical" evidence="8">
    <location>
        <begin position="47"/>
        <end position="65"/>
    </location>
</feature>
<keyword evidence="4 8" id="KW-0812">Transmembrane</keyword>
<dbReference type="EMBL" id="FXEG02000002">
    <property type="protein sequence ID" value="SOX53490.1"/>
    <property type="molecule type" value="Genomic_DNA"/>
</dbReference>
<evidence type="ECO:0000313" key="10">
    <source>
        <dbReference type="EMBL" id="SOX53490.1"/>
    </source>
</evidence>
<evidence type="ECO:0000256" key="2">
    <source>
        <dbReference type="ARBA" id="ARBA00022448"/>
    </source>
</evidence>
<dbReference type="Gene3D" id="1.20.1250.20">
    <property type="entry name" value="MFS general substrate transporter like domains"/>
    <property type="match status" value="1"/>
</dbReference>
<evidence type="ECO:0000256" key="3">
    <source>
        <dbReference type="ARBA" id="ARBA00022519"/>
    </source>
</evidence>